<dbReference type="Proteomes" id="UP000285970">
    <property type="component" value="Unassembled WGS sequence"/>
</dbReference>
<organism evidence="1 2">
    <name type="scientific">Microbacterium enclense</name>
    <dbReference type="NCBI Taxonomy" id="993073"/>
    <lineage>
        <taxon>Bacteria</taxon>
        <taxon>Bacillati</taxon>
        <taxon>Actinomycetota</taxon>
        <taxon>Actinomycetes</taxon>
        <taxon>Micrococcales</taxon>
        <taxon>Microbacteriaceae</taxon>
        <taxon>Microbacterium</taxon>
    </lineage>
</organism>
<name>A0A443JJ81_9MICO</name>
<dbReference type="InterPro" id="IPR004378">
    <property type="entry name" value="F420H2_quin_Rdtase"/>
</dbReference>
<dbReference type="InterPro" id="IPR012349">
    <property type="entry name" value="Split_barrel_FMN-bd"/>
</dbReference>
<protein>
    <submittedName>
        <fullName evidence="1">DUF385 domain-containing protein</fullName>
    </submittedName>
</protein>
<dbReference type="RefSeq" id="WP_128217136.1">
    <property type="nucleotide sequence ID" value="NZ_RBZY01000014.1"/>
</dbReference>
<dbReference type="Gene3D" id="2.30.110.10">
    <property type="entry name" value="Electron Transport, Fmn-binding Protein, Chain A"/>
    <property type="match status" value="1"/>
</dbReference>
<reference evidence="1 2" key="1">
    <citation type="journal article" date="2018" name="Front. Microbiol.">
        <title>Novel Insights Into Bacterial Dimethylsulfoniopropionate Catabolism in the East China Sea.</title>
        <authorList>
            <person name="Liu J."/>
            <person name="Liu J."/>
            <person name="Zhang S.H."/>
            <person name="Liang J."/>
            <person name="Lin H."/>
            <person name="Song D."/>
            <person name="Yang G.P."/>
            <person name="Todd J.D."/>
            <person name="Zhang X.H."/>
        </authorList>
    </citation>
    <scope>NUCLEOTIDE SEQUENCE [LARGE SCALE GENOMIC DNA]</scope>
    <source>
        <strain evidence="1 2">ZYFD042</strain>
    </source>
</reference>
<dbReference type="EMBL" id="RBZY01000014">
    <property type="protein sequence ID" value="RWR20677.1"/>
    <property type="molecule type" value="Genomic_DNA"/>
</dbReference>
<dbReference type="GO" id="GO:0016491">
    <property type="term" value="F:oxidoreductase activity"/>
    <property type="evidence" value="ECO:0007669"/>
    <property type="project" value="InterPro"/>
</dbReference>
<gene>
    <name evidence="1" type="ORF">D8Y23_05370</name>
</gene>
<evidence type="ECO:0000313" key="2">
    <source>
        <dbReference type="Proteomes" id="UP000285970"/>
    </source>
</evidence>
<comment type="caution">
    <text evidence="1">The sequence shown here is derived from an EMBL/GenBank/DDBJ whole genome shotgun (WGS) entry which is preliminary data.</text>
</comment>
<proteinExistence type="predicted"/>
<dbReference type="OrthoDB" id="5180322at2"/>
<dbReference type="AlphaFoldDB" id="A0A443JJ81"/>
<accession>A0A443JJ81</accession>
<sequence>MEPRIAKALAITPASSAWERTVDITTTGARSGRKRRIEIWFYRADGDIYLTTTPARRDWYANIVANPRFTFHLKHGVRADLAAVGQAVTDEWTRRRVFRSVIDDLNQPSNPAGLPQPVATLDAWMAGSPLVHVTFPEETVA</sequence>
<evidence type="ECO:0000313" key="1">
    <source>
        <dbReference type="EMBL" id="RWR20677.1"/>
    </source>
</evidence>
<dbReference type="Pfam" id="PF04075">
    <property type="entry name" value="F420H2_quin_red"/>
    <property type="match status" value="1"/>
</dbReference>